<evidence type="ECO:0000313" key="15">
    <source>
        <dbReference type="EMBL" id="CAJ1078032.1"/>
    </source>
</evidence>
<evidence type="ECO:0000256" key="9">
    <source>
        <dbReference type="ARBA" id="ARBA00023136"/>
    </source>
</evidence>
<keyword evidence="7" id="KW-0186">Copper</keyword>
<evidence type="ECO:0000256" key="1">
    <source>
        <dbReference type="ARBA" id="ARBA00001973"/>
    </source>
</evidence>
<evidence type="ECO:0000256" key="4">
    <source>
        <dbReference type="ARBA" id="ARBA00022723"/>
    </source>
</evidence>
<dbReference type="AlphaFoldDB" id="A0AAV1H1B2"/>
<dbReference type="FunFam" id="2.60.40.1210:FF:000001">
    <property type="entry name" value="Monooxygenase, DBH-like 1, like"/>
    <property type="match status" value="1"/>
</dbReference>
<sequence length="576" mass="63896">MLSLLFLMMVLPLSVGGSDPTLPFMEYLDQNHLVCVKWGFDNPQGNITFKLLINTTGWVGFGFSPNGGMAGADIVMGGLGSSGIYFKDYYATGDSMPLEDEQQSYTLLSANETDGQTIMTFQRTIQSCDDKDFSITTQAIKLIYAYGTTDQINYHASRRGTKEVNLLNYMPRATITGLNYLSARVNNISVPEKHTYYHCKVMKLSTLKTKHHITMVEPHIEHPDIVHHMLLYGCPSFVTQEYDTQCYKGDISDACFEVVASWAVGGGVYVLPETVGIPVGGETNERLYRLEIHYNNPNGDKGRTDSSGLKLYYTGKLRQEDVGTLTAGILHFDQMEYKIPPKVDQFHTYGVCNTSIFSQTLGHSPDLHVFGVLLHTHLAGRKIRVGHFRNGKLIGFLGLVENYNFEFQEVIPLGSVATIKQGDELVVECTYSTTTRTTATKMGLGTTDEMCLAFLLYYPAIKISSCISHPNSYHPLLQTMSSQIFEGTATPSRDDIAEYERLLKKVPQIQVVSSSENNHTFYENGIIREMGNSPTVACQTNPNNNNNNNSGSSRLGTSSIFIPAGIILLFLLVGIL</sequence>
<gene>
    <name evidence="15" type="ORF">XNOV1_A037999</name>
</gene>
<reference evidence="15" key="1">
    <citation type="submission" date="2023-08" db="EMBL/GenBank/DDBJ databases">
        <authorList>
            <person name="Alioto T."/>
            <person name="Alioto T."/>
            <person name="Gomez Garrido J."/>
        </authorList>
    </citation>
    <scope>NUCLEOTIDE SEQUENCE</scope>
</reference>
<dbReference type="FunFam" id="2.60.120.230:FF:000001">
    <property type="entry name" value="Monooxygenase, DBH-like 1"/>
    <property type="match status" value="1"/>
</dbReference>
<keyword evidence="10" id="KW-1015">Disulfide bond</keyword>
<dbReference type="InterPro" id="IPR024548">
    <property type="entry name" value="Cu2_monoox_C"/>
</dbReference>
<evidence type="ECO:0000256" key="7">
    <source>
        <dbReference type="ARBA" id="ARBA00023008"/>
    </source>
</evidence>
<dbReference type="SMART" id="SM00664">
    <property type="entry name" value="DoH"/>
    <property type="match status" value="1"/>
</dbReference>
<proteinExistence type="inferred from homology"/>
<dbReference type="PROSITE" id="PS50836">
    <property type="entry name" value="DOMON"/>
    <property type="match status" value="1"/>
</dbReference>
<keyword evidence="12" id="KW-0812">Transmembrane</keyword>
<dbReference type="PANTHER" id="PTHR10157:SF41">
    <property type="entry name" value="DBH-LIKE MONOOXYGENASE PROTEIN 2 HOMOLOG"/>
    <property type="match status" value="1"/>
</dbReference>
<dbReference type="InterPro" id="IPR036939">
    <property type="entry name" value="Cu2_ascorb_mOase_N_sf"/>
</dbReference>
<dbReference type="Pfam" id="PF01082">
    <property type="entry name" value="Cu2_monooxygen"/>
    <property type="match status" value="1"/>
</dbReference>
<comment type="subcellular location">
    <subcellularLocation>
        <location evidence="2">Membrane</location>
        <topology evidence="2">Single-pass type I membrane protein</topology>
    </subcellularLocation>
</comment>
<evidence type="ECO:0000256" key="5">
    <source>
        <dbReference type="ARBA" id="ARBA00022729"/>
    </source>
</evidence>
<evidence type="ECO:0000256" key="6">
    <source>
        <dbReference type="ARBA" id="ARBA00023002"/>
    </source>
</evidence>
<dbReference type="EMBL" id="OY660880">
    <property type="protein sequence ID" value="CAJ1078032.1"/>
    <property type="molecule type" value="Genomic_DNA"/>
</dbReference>
<keyword evidence="4" id="KW-0479">Metal-binding</keyword>
<dbReference type="GO" id="GO:0006589">
    <property type="term" value="P:octopamine biosynthetic process"/>
    <property type="evidence" value="ECO:0007669"/>
    <property type="project" value="TreeGrafter"/>
</dbReference>
<dbReference type="InterPro" id="IPR045266">
    <property type="entry name" value="DOH_DOMON"/>
</dbReference>
<dbReference type="GO" id="GO:0030667">
    <property type="term" value="C:secretory granule membrane"/>
    <property type="evidence" value="ECO:0007669"/>
    <property type="project" value="TreeGrafter"/>
</dbReference>
<keyword evidence="12" id="KW-1133">Transmembrane helix</keyword>
<dbReference type="PANTHER" id="PTHR10157">
    <property type="entry name" value="DOPAMINE BETA HYDROXYLASE RELATED"/>
    <property type="match status" value="1"/>
</dbReference>
<feature type="domain" description="DOMON" evidence="14">
    <location>
        <begin position="32"/>
        <end position="147"/>
    </location>
</feature>
<dbReference type="Gene3D" id="2.60.40.1210">
    <property type="entry name" value="Cellobiose dehydrogenase, cytochrome domain"/>
    <property type="match status" value="1"/>
</dbReference>
<evidence type="ECO:0000256" key="11">
    <source>
        <dbReference type="ARBA" id="ARBA00023180"/>
    </source>
</evidence>
<keyword evidence="6" id="KW-0560">Oxidoreductase</keyword>
<dbReference type="Proteomes" id="UP001178508">
    <property type="component" value="Chromosome 17"/>
</dbReference>
<evidence type="ECO:0000256" key="13">
    <source>
        <dbReference type="SAM" id="SignalP"/>
    </source>
</evidence>
<dbReference type="InterPro" id="IPR005018">
    <property type="entry name" value="DOMON_domain"/>
</dbReference>
<dbReference type="SUPFAM" id="SSF49742">
    <property type="entry name" value="PHM/PNGase F"/>
    <property type="match status" value="2"/>
</dbReference>
<dbReference type="GO" id="GO:0004500">
    <property type="term" value="F:dopamine beta-monooxygenase activity"/>
    <property type="evidence" value="ECO:0007669"/>
    <property type="project" value="InterPro"/>
</dbReference>
<feature type="chain" id="PRO_5043662277" evidence="13">
    <location>
        <begin position="18"/>
        <end position="576"/>
    </location>
</feature>
<dbReference type="GO" id="GO:0042421">
    <property type="term" value="P:norepinephrine biosynthetic process"/>
    <property type="evidence" value="ECO:0007669"/>
    <property type="project" value="TreeGrafter"/>
</dbReference>
<dbReference type="PROSITE" id="PS00085">
    <property type="entry name" value="CU2_MONOOXYGENASE_2"/>
    <property type="match status" value="1"/>
</dbReference>
<dbReference type="Pfam" id="PF03351">
    <property type="entry name" value="DOMON"/>
    <property type="match status" value="1"/>
</dbReference>
<dbReference type="InterPro" id="IPR000323">
    <property type="entry name" value="Cu2_ascorb_mOase_N"/>
</dbReference>
<dbReference type="GO" id="GO:0042420">
    <property type="term" value="P:dopamine catabolic process"/>
    <property type="evidence" value="ECO:0007669"/>
    <property type="project" value="TreeGrafter"/>
</dbReference>
<dbReference type="SUPFAM" id="SSF49344">
    <property type="entry name" value="CBD9-like"/>
    <property type="match status" value="1"/>
</dbReference>
<feature type="transmembrane region" description="Helical" evidence="12">
    <location>
        <begin position="555"/>
        <end position="575"/>
    </location>
</feature>
<dbReference type="GO" id="GO:0005615">
    <property type="term" value="C:extracellular space"/>
    <property type="evidence" value="ECO:0007669"/>
    <property type="project" value="TreeGrafter"/>
</dbReference>
<dbReference type="GO" id="GO:0005507">
    <property type="term" value="F:copper ion binding"/>
    <property type="evidence" value="ECO:0007669"/>
    <property type="project" value="InterPro"/>
</dbReference>
<feature type="signal peptide" evidence="13">
    <location>
        <begin position="1"/>
        <end position="17"/>
    </location>
</feature>
<keyword evidence="8 15" id="KW-0503">Monooxygenase</keyword>
<evidence type="ECO:0000256" key="8">
    <source>
        <dbReference type="ARBA" id="ARBA00023033"/>
    </source>
</evidence>
<evidence type="ECO:0000256" key="12">
    <source>
        <dbReference type="SAM" id="Phobius"/>
    </source>
</evidence>
<protein>
    <submittedName>
        <fullName evidence="15">DBH-like monooxygenase protein 2 homolog</fullName>
    </submittedName>
</protein>
<comment type="cofactor">
    <cofactor evidence="1">
        <name>Cu(2+)</name>
        <dbReference type="ChEBI" id="CHEBI:29036"/>
    </cofactor>
</comment>
<dbReference type="InterPro" id="IPR008977">
    <property type="entry name" value="PHM/PNGase_F_dom_sf"/>
</dbReference>
<dbReference type="InterPro" id="IPR000945">
    <property type="entry name" value="DBH-like"/>
</dbReference>
<comment type="similarity">
    <text evidence="3">Belongs to the copper type II ascorbate-dependent monooxygenase family.</text>
</comment>
<evidence type="ECO:0000256" key="3">
    <source>
        <dbReference type="ARBA" id="ARBA00010676"/>
    </source>
</evidence>
<evidence type="ECO:0000313" key="16">
    <source>
        <dbReference type="Proteomes" id="UP001178508"/>
    </source>
</evidence>
<dbReference type="InterPro" id="IPR014783">
    <property type="entry name" value="Cu2_ascorb_mOase_CS-2"/>
</dbReference>
<dbReference type="CDD" id="cd09631">
    <property type="entry name" value="DOMON_DOH"/>
    <property type="match status" value="1"/>
</dbReference>
<dbReference type="Gene3D" id="2.60.120.230">
    <property type="match status" value="1"/>
</dbReference>
<dbReference type="InterPro" id="IPR014784">
    <property type="entry name" value="Cu2_ascorb_mOase-like_C"/>
</dbReference>
<keyword evidence="11" id="KW-0325">Glycoprotein</keyword>
<evidence type="ECO:0000259" key="14">
    <source>
        <dbReference type="PROSITE" id="PS50836"/>
    </source>
</evidence>
<dbReference type="Gene3D" id="2.60.120.310">
    <property type="entry name" value="Copper type II, ascorbate-dependent monooxygenase, N-terminal domain"/>
    <property type="match status" value="1"/>
</dbReference>
<evidence type="ECO:0000256" key="2">
    <source>
        <dbReference type="ARBA" id="ARBA00004479"/>
    </source>
</evidence>
<organism evidence="15 16">
    <name type="scientific">Xyrichtys novacula</name>
    <name type="common">Pearly razorfish</name>
    <name type="synonym">Hemipteronotus novacula</name>
    <dbReference type="NCBI Taxonomy" id="13765"/>
    <lineage>
        <taxon>Eukaryota</taxon>
        <taxon>Metazoa</taxon>
        <taxon>Chordata</taxon>
        <taxon>Craniata</taxon>
        <taxon>Vertebrata</taxon>
        <taxon>Euteleostomi</taxon>
        <taxon>Actinopterygii</taxon>
        <taxon>Neopterygii</taxon>
        <taxon>Teleostei</taxon>
        <taxon>Neoteleostei</taxon>
        <taxon>Acanthomorphata</taxon>
        <taxon>Eupercaria</taxon>
        <taxon>Labriformes</taxon>
        <taxon>Labridae</taxon>
        <taxon>Xyrichtys</taxon>
    </lineage>
</organism>
<keyword evidence="9 12" id="KW-0472">Membrane</keyword>
<dbReference type="Pfam" id="PF03712">
    <property type="entry name" value="Cu2_monoox_C"/>
    <property type="match status" value="1"/>
</dbReference>
<accession>A0AAV1H1B2</accession>
<evidence type="ECO:0000256" key="10">
    <source>
        <dbReference type="ARBA" id="ARBA00023157"/>
    </source>
</evidence>
<keyword evidence="5 13" id="KW-0732">Signal</keyword>
<keyword evidence="16" id="KW-1185">Reference proteome</keyword>
<name>A0AAV1H1B2_XYRNO</name>